<feature type="transmembrane region" description="Helical" evidence="4">
    <location>
        <begin position="211"/>
        <end position="234"/>
    </location>
</feature>
<feature type="transmembrane region" description="Helical" evidence="4">
    <location>
        <begin position="298"/>
        <end position="316"/>
    </location>
</feature>
<feature type="transmembrane region" description="Helical" evidence="4">
    <location>
        <begin position="337"/>
        <end position="358"/>
    </location>
</feature>
<dbReference type="EMBL" id="CP029822">
    <property type="protein sequence ID" value="AZS52179.1"/>
    <property type="molecule type" value="Genomic_DNA"/>
</dbReference>
<dbReference type="SUPFAM" id="SSF103473">
    <property type="entry name" value="MFS general substrate transporter"/>
    <property type="match status" value="1"/>
</dbReference>
<dbReference type="CDD" id="cd17324">
    <property type="entry name" value="MFS_NepI_like"/>
    <property type="match status" value="1"/>
</dbReference>
<dbReference type="Gene3D" id="1.20.1250.20">
    <property type="entry name" value="MFS general substrate transporter like domains"/>
    <property type="match status" value="1"/>
</dbReference>
<evidence type="ECO:0000256" key="1">
    <source>
        <dbReference type="ARBA" id="ARBA00022692"/>
    </source>
</evidence>
<dbReference type="PANTHER" id="PTHR42910">
    <property type="entry name" value="TRANSPORTER SCO4007-RELATED"/>
    <property type="match status" value="1"/>
</dbReference>
<dbReference type="PANTHER" id="PTHR42910:SF1">
    <property type="entry name" value="MAJOR FACILITATOR SUPERFAMILY (MFS) PROFILE DOMAIN-CONTAINING PROTEIN"/>
    <property type="match status" value="1"/>
</dbReference>
<feature type="transmembrane region" description="Helical" evidence="4">
    <location>
        <begin position="47"/>
        <end position="68"/>
    </location>
</feature>
<accession>A0A451EQQ2</accession>
<evidence type="ECO:0000313" key="6">
    <source>
        <dbReference type="EMBL" id="AZS52179.1"/>
    </source>
</evidence>
<feature type="transmembrane region" description="Helical" evidence="4">
    <location>
        <begin position="246"/>
        <end position="264"/>
    </location>
</feature>
<dbReference type="Pfam" id="PF07690">
    <property type="entry name" value="MFS_1"/>
    <property type="match status" value="1"/>
</dbReference>
<sequence length="395" mass="43198">MTEKKLSPWFVLLLSIATGVSVASNNYAQPLLHTISNDLHITTSSTGIIITVAQLSYAAGLLLLVPLGDLIERRLLIVSMSFISMLGLIICAFSQNMTWLLIGTGIAGFFSVVAQVIIPFAASLANNKERGKVVGFIMSGLLLGILLARTAAGICSYFGNWRTIYIVAAIILFIIILLLFKTLPRYPAPIKMRYYQLIASTIGQFKKYPLLILYSLLGALNFAIFSLFWTPIALLLGGSDYQYSDLTIGLFGLFGAAGALIAPYAGKLADKNKSNLVITLGLTLLMLSWLPIGFVHISIILLIIGVITLDLAVQATHVTSMNQVYKIDQNSRNRLNACYMLFYFIGGATASFSSTWLFAHYGWFGVSIAGASIALIALTIWLIFYPKQSEEQTYE</sequence>
<dbReference type="InterPro" id="IPR011701">
    <property type="entry name" value="MFS"/>
</dbReference>
<feature type="transmembrane region" description="Helical" evidence="4">
    <location>
        <begin position="164"/>
        <end position="183"/>
    </location>
</feature>
<name>A0A451EQQ2_9GAMM</name>
<keyword evidence="3 4" id="KW-0472">Membrane</keyword>
<dbReference type="InterPro" id="IPR020846">
    <property type="entry name" value="MFS_dom"/>
</dbReference>
<evidence type="ECO:0000256" key="2">
    <source>
        <dbReference type="ARBA" id="ARBA00022989"/>
    </source>
</evidence>
<dbReference type="KEGG" id="emo:DM558_05130"/>
<dbReference type="Proteomes" id="UP000273143">
    <property type="component" value="Chromosome"/>
</dbReference>
<evidence type="ECO:0000256" key="3">
    <source>
        <dbReference type="ARBA" id="ARBA00023136"/>
    </source>
</evidence>
<reference evidence="7" key="1">
    <citation type="submission" date="2018-06" db="EMBL/GenBank/DDBJ databases">
        <title>Complete genome of Pseudomonas insecticola strain QZS01.</title>
        <authorList>
            <person name="Wang J."/>
            <person name="Su Q."/>
        </authorList>
    </citation>
    <scope>NUCLEOTIDE SEQUENCE [LARGE SCALE GENOMIC DNA]</scope>
    <source>
        <strain evidence="7">QZS01</strain>
    </source>
</reference>
<gene>
    <name evidence="6" type="ORF">DM558_05130</name>
</gene>
<dbReference type="GO" id="GO:0022857">
    <property type="term" value="F:transmembrane transporter activity"/>
    <property type="evidence" value="ECO:0007669"/>
    <property type="project" value="InterPro"/>
</dbReference>
<dbReference type="InterPro" id="IPR036259">
    <property type="entry name" value="MFS_trans_sf"/>
</dbReference>
<feature type="transmembrane region" description="Helical" evidence="4">
    <location>
        <begin position="364"/>
        <end position="385"/>
    </location>
</feature>
<keyword evidence="1 4" id="KW-0812">Transmembrane</keyword>
<feature type="transmembrane region" description="Helical" evidence="4">
    <location>
        <begin position="75"/>
        <end position="95"/>
    </location>
</feature>
<dbReference type="PROSITE" id="PS50850">
    <property type="entry name" value="MFS"/>
    <property type="match status" value="1"/>
</dbReference>
<feature type="transmembrane region" description="Helical" evidence="4">
    <location>
        <begin position="276"/>
        <end position="292"/>
    </location>
</feature>
<keyword evidence="2 4" id="KW-1133">Transmembrane helix</keyword>
<dbReference type="AlphaFoldDB" id="A0A451EQQ2"/>
<feature type="transmembrane region" description="Helical" evidence="4">
    <location>
        <begin position="133"/>
        <end position="152"/>
    </location>
</feature>
<proteinExistence type="predicted"/>
<evidence type="ECO:0000313" key="7">
    <source>
        <dbReference type="Proteomes" id="UP000273143"/>
    </source>
</evidence>
<feature type="transmembrane region" description="Helical" evidence="4">
    <location>
        <begin position="101"/>
        <end position="121"/>
    </location>
</feature>
<evidence type="ECO:0000256" key="4">
    <source>
        <dbReference type="SAM" id="Phobius"/>
    </source>
</evidence>
<feature type="domain" description="Major facilitator superfamily (MFS) profile" evidence="5">
    <location>
        <begin position="10"/>
        <end position="389"/>
    </location>
</feature>
<protein>
    <submittedName>
        <fullName evidence="6">MFS transporter</fullName>
    </submittedName>
</protein>
<keyword evidence="7" id="KW-1185">Reference proteome</keyword>
<evidence type="ECO:0000259" key="5">
    <source>
        <dbReference type="PROSITE" id="PS50850"/>
    </source>
</evidence>
<organism evidence="6 7">
    <name type="scientific">Entomomonas moraniae</name>
    <dbReference type="NCBI Taxonomy" id="2213226"/>
    <lineage>
        <taxon>Bacteria</taxon>
        <taxon>Pseudomonadati</taxon>
        <taxon>Pseudomonadota</taxon>
        <taxon>Gammaproteobacteria</taxon>
        <taxon>Pseudomonadales</taxon>
        <taxon>Pseudomonadaceae</taxon>
        <taxon>Entomomonas</taxon>
    </lineage>
</organism>